<proteinExistence type="predicted"/>
<dbReference type="AlphaFoldDB" id="A0A024SHY2"/>
<accession>A0A024SHY2</accession>
<evidence type="ECO:0000313" key="2">
    <source>
        <dbReference type="EMBL" id="ETS05392.1"/>
    </source>
</evidence>
<protein>
    <recommendedName>
        <fullName evidence="1">NadR/Ttd14 AAA domain-containing protein</fullName>
    </recommendedName>
</protein>
<dbReference type="HOGENOM" id="CLU_087993_1_1_1"/>
<gene>
    <name evidence="2" type="ORF">M419DRAFT_5724</name>
</gene>
<organism evidence="2 3">
    <name type="scientific">Hypocrea jecorina (strain ATCC 56765 / BCRC 32924 / NRRL 11460 / Rut C-30)</name>
    <name type="common">Trichoderma reesei</name>
    <dbReference type="NCBI Taxonomy" id="1344414"/>
    <lineage>
        <taxon>Eukaryota</taxon>
        <taxon>Fungi</taxon>
        <taxon>Dikarya</taxon>
        <taxon>Ascomycota</taxon>
        <taxon>Pezizomycotina</taxon>
        <taxon>Sordariomycetes</taxon>
        <taxon>Hypocreomycetidae</taxon>
        <taxon>Hypocreales</taxon>
        <taxon>Hypocreaceae</taxon>
        <taxon>Trichoderma</taxon>
    </lineage>
</organism>
<evidence type="ECO:0000259" key="1">
    <source>
        <dbReference type="Pfam" id="PF13521"/>
    </source>
</evidence>
<dbReference type="InterPro" id="IPR027417">
    <property type="entry name" value="P-loop_NTPase"/>
</dbReference>
<dbReference type="Gene3D" id="3.40.50.300">
    <property type="entry name" value="P-loop containing nucleotide triphosphate hydrolases"/>
    <property type="match status" value="1"/>
</dbReference>
<dbReference type="OrthoDB" id="6118920at2759"/>
<dbReference type="Proteomes" id="UP000024376">
    <property type="component" value="Unassembled WGS sequence"/>
</dbReference>
<reference evidence="3" key="1">
    <citation type="journal article" date="2013" name="Ind. Biotechnol.">
        <title>Comparative genomics analysis of Trichoderma reesei strains.</title>
        <authorList>
            <person name="Koike H."/>
            <person name="Aerts A."/>
            <person name="LaButti K."/>
            <person name="Grigoriev I.V."/>
            <person name="Baker S.E."/>
        </authorList>
    </citation>
    <scope>NUCLEOTIDE SEQUENCE [LARGE SCALE GENOMIC DNA]</scope>
    <source>
        <strain evidence="3">ATCC 56765 / BCRC 32924 / NRRL 11460 / Rut C-30</strain>
    </source>
</reference>
<dbReference type="EMBL" id="KI911140">
    <property type="protein sequence ID" value="ETS05392.1"/>
    <property type="molecule type" value="Genomic_DNA"/>
</dbReference>
<feature type="domain" description="NadR/Ttd14 AAA" evidence="1">
    <location>
        <begin position="15"/>
        <end position="191"/>
    </location>
</feature>
<name>A0A024SHY2_HYPJR</name>
<dbReference type="InterPro" id="IPR038727">
    <property type="entry name" value="NadR/Ttd14_AAA_dom"/>
</dbReference>
<dbReference type="KEGG" id="trr:M419DRAFT_5724"/>
<evidence type="ECO:0000313" key="3">
    <source>
        <dbReference type="Proteomes" id="UP000024376"/>
    </source>
</evidence>
<sequence length="212" mass="23876">MGTVSAPQSFIPKNIYIIGAQCTGKTSLVNALEVSFAKVFETTPPTIVREVARSVLKTHGFTASDITSDPARCLQLQSLILEAQRNSEREALAKNPWIISDRSGLDPIVYASRHIGDEAVKLLTSSDHWQELRERMSLSLVFVCETVEAWLVSDGVRLMPKDVEDWIAYDTEFCRMLEAEGIEYQMMPRSVETLEDRVAFVWSRWEKATFGG</sequence>
<dbReference type="Pfam" id="PF13521">
    <property type="entry name" value="AAA_28"/>
    <property type="match status" value="1"/>
</dbReference>
<dbReference type="SUPFAM" id="SSF52540">
    <property type="entry name" value="P-loop containing nucleoside triphosphate hydrolases"/>
    <property type="match status" value="1"/>
</dbReference>